<organism evidence="3">
    <name type="scientific">marine sediment metagenome</name>
    <dbReference type="NCBI Taxonomy" id="412755"/>
    <lineage>
        <taxon>unclassified sequences</taxon>
        <taxon>metagenomes</taxon>
        <taxon>ecological metagenomes</taxon>
    </lineage>
</organism>
<sequence length="40" mass="4790">QYEGLRMYILRLRQKIEEDPHEPRYILTRPGIGYMLATPA</sequence>
<dbReference type="GO" id="GO:0000160">
    <property type="term" value="P:phosphorelay signal transduction system"/>
    <property type="evidence" value="ECO:0007669"/>
    <property type="project" value="InterPro"/>
</dbReference>
<protein>
    <recommendedName>
        <fullName evidence="2">OmpR/PhoB-type domain-containing protein</fullName>
    </recommendedName>
</protein>
<dbReference type="Pfam" id="PF00486">
    <property type="entry name" value="Trans_reg_C"/>
    <property type="match status" value="1"/>
</dbReference>
<evidence type="ECO:0000313" key="3">
    <source>
        <dbReference type="EMBL" id="KKM18486.1"/>
    </source>
</evidence>
<keyword evidence="1" id="KW-0238">DNA-binding</keyword>
<dbReference type="Gene3D" id="1.10.10.10">
    <property type="entry name" value="Winged helix-like DNA-binding domain superfamily/Winged helix DNA-binding domain"/>
    <property type="match status" value="1"/>
</dbReference>
<dbReference type="AlphaFoldDB" id="A0A0F9HST3"/>
<feature type="domain" description="OmpR/PhoB-type" evidence="2">
    <location>
        <begin position="1"/>
        <end position="38"/>
    </location>
</feature>
<dbReference type="InterPro" id="IPR001867">
    <property type="entry name" value="OmpR/PhoB-type_DNA-bd"/>
</dbReference>
<feature type="non-terminal residue" evidence="3">
    <location>
        <position position="1"/>
    </location>
</feature>
<dbReference type="PROSITE" id="PS51755">
    <property type="entry name" value="OMPR_PHOB"/>
    <property type="match status" value="1"/>
</dbReference>
<evidence type="ECO:0000259" key="2">
    <source>
        <dbReference type="PROSITE" id="PS51755"/>
    </source>
</evidence>
<dbReference type="GO" id="GO:0003677">
    <property type="term" value="F:DNA binding"/>
    <property type="evidence" value="ECO:0007669"/>
    <property type="project" value="UniProtKB-KW"/>
</dbReference>
<dbReference type="SUPFAM" id="SSF46894">
    <property type="entry name" value="C-terminal effector domain of the bipartite response regulators"/>
    <property type="match status" value="1"/>
</dbReference>
<accession>A0A0F9HST3</accession>
<proteinExistence type="predicted"/>
<name>A0A0F9HST3_9ZZZZ</name>
<evidence type="ECO:0000256" key="1">
    <source>
        <dbReference type="ARBA" id="ARBA00023125"/>
    </source>
</evidence>
<comment type="caution">
    <text evidence="3">The sequence shown here is derived from an EMBL/GenBank/DDBJ whole genome shotgun (WGS) entry which is preliminary data.</text>
</comment>
<gene>
    <name evidence="3" type="ORF">LCGC14_1665240</name>
</gene>
<dbReference type="InterPro" id="IPR016032">
    <property type="entry name" value="Sig_transdc_resp-reg_C-effctor"/>
</dbReference>
<reference evidence="3" key="1">
    <citation type="journal article" date="2015" name="Nature">
        <title>Complex archaea that bridge the gap between prokaryotes and eukaryotes.</title>
        <authorList>
            <person name="Spang A."/>
            <person name="Saw J.H."/>
            <person name="Jorgensen S.L."/>
            <person name="Zaremba-Niedzwiedzka K."/>
            <person name="Martijn J."/>
            <person name="Lind A.E."/>
            <person name="van Eijk R."/>
            <person name="Schleper C."/>
            <person name="Guy L."/>
            <person name="Ettema T.J."/>
        </authorList>
    </citation>
    <scope>NUCLEOTIDE SEQUENCE</scope>
</reference>
<dbReference type="EMBL" id="LAZR01014212">
    <property type="protein sequence ID" value="KKM18486.1"/>
    <property type="molecule type" value="Genomic_DNA"/>
</dbReference>
<dbReference type="GO" id="GO:0006355">
    <property type="term" value="P:regulation of DNA-templated transcription"/>
    <property type="evidence" value="ECO:0007669"/>
    <property type="project" value="InterPro"/>
</dbReference>
<dbReference type="InterPro" id="IPR036388">
    <property type="entry name" value="WH-like_DNA-bd_sf"/>
</dbReference>